<dbReference type="NCBIfam" id="TIGR00762">
    <property type="entry name" value="DegV"/>
    <property type="match status" value="1"/>
</dbReference>
<evidence type="ECO:0000313" key="2">
    <source>
        <dbReference type="EMBL" id="SDH13339.1"/>
    </source>
</evidence>
<gene>
    <name evidence="2" type="ORF">SAMN05443529_11038</name>
</gene>
<name>A0A1G7ZXA6_9FIRM</name>
<dbReference type="InterPro" id="IPR050270">
    <property type="entry name" value="DegV_domain_contain"/>
</dbReference>
<dbReference type="InterPro" id="IPR043168">
    <property type="entry name" value="DegV_C"/>
</dbReference>
<dbReference type="Gene3D" id="3.40.50.10170">
    <property type="match status" value="1"/>
</dbReference>
<organism evidence="2 3">
    <name type="scientific">Desulfosporosinus hippei DSM 8344</name>
    <dbReference type="NCBI Taxonomy" id="1121419"/>
    <lineage>
        <taxon>Bacteria</taxon>
        <taxon>Bacillati</taxon>
        <taxon>Bacillota</taxon>
        <taxon>Clostridia</taxon>
        <taxon>Eubacteriales</taxon>
        <taxon>Desulfitobacteriaceae</taxon>
        <taxon>Desulfosporosinus</taxon>
    </lineage>
</organism>
<accession>A0A1G7ZXA6</accession>
<dbReference type="PANTHER" id="PTHR33434:SF8">
    <property type="entry name" value="DEGV DOMAIN-CONTAINING PROTEIN SPR1019"/>
    <property type="match status" value="1"/>
</dbReference>
<dbReference type="GO" id="GO:0008289">
    <property type="term" value="F:lipid binding"/>
    <property type="evidence" value="ECO:0007669"/>
    <property type="project" value="UniProtKB-KW"/>
</dbReference>
<proteinExistence type="predicted"/>
<dbReference type="Gene3D" id="3.30.1180.10">
    <property type="match status" value="1"/>
</dbReference>
<dbReference type="RefSeq" id="WP_092332957.1">
    <property type="nucleotide sequence ID" value="NZ_FNCP01000010.1"/>
</dbReference>
<dbReference type="STRING" id="1121419.SAMN05443529_11038"/>
<keyword evidence="1" id="KW-0446">Lipid-binding</keyword>
<dbReference type="PROSITE" id="PS51482">
    <property type="entry name" value="DEGV"/>
    <property type="match status" value="1"/>
</dbReference>
<sequence>MSFKVVVDSSSDIPLDKATNAGITTVPMPVTIDGETFLEGINLQTNDFYSKFETFKELPKTSQPNPNTLLEAYEKVLSEGHEVVAIHLSSGLSSTVSTARMIREMTSAPERVHVIDSLGASFGYGLLALFAQTVLQYASSWEEAEKTILEYRKNMRYVFTIDNLEYLVKGGRVSRPAGFIGGLLDVKPILHFTSEGKIEPFAKVRTRRSAIRKLVEIMADDLEHMENLHQQVIGISHSTCFNDAQILAEEIRQRFQVKDIWISEIGCVVGSHTGPGTLALFYPTQNN</sequence>
<dbReference type="PANTHER" id="PTHR33434">
    <property type="entry name" value="DEGV DOMAIN-CONTAINING PROTEIN DR_1986-RELATED"/>
    <property type="match status" value="1"/>
</dbReference>
<dbReference type="Proteomes" id="UP000198656">
    <property type="component" value="Unassembled WGS sequence"/>
</dbReference>
<dbReference type="InterPro" id="IPR003797">
    <property type="entry name" value="DegV"/>
</dbReference>
<dbReference type="Pfam" id="PF02645">
    <property type="entry name" value="DegV"/>
    <property type="match status" value="1"/>
</dbReference>
<reference evidence="3" key="1">
    <citation type="submission" date="2016-10" db="EMBL/GenBank/DDBJ databases">
        <authorList>
            <person name="Varghese N."/>
            <person name="Submissions S."/>
        </authorList>
    </citation>
    <scope>NUCLEOTIDE SEQUENCE [LARGE SCALE GENOMIC DNA]</scope>
    <source>
        <strain evidence="3">DSM 8344</strain>
    </source>
</reference>
<evidence type="ECO:0000313" key="3">
    <source>
        <dbReference type="Proteomes" id="UP000198656"/>
    </source>
</evidence>
<dbReference type="AlphaFoldDB" id="A0A1G7ZXA6"/>
<evidence type="ECO:0000256" key="1">
    <source>
        <dbReference type="ARBA" id="ARBA00023121"/>
    </source>
</evidence>
<dbReference type="EMBL" id="FNCP01000010">
    <property type="protein sequence ID" value="SDH13339.1"/>
    <property type="molecule type" value="Genomic_DNA"/>
</dbReference>
<protein>
    <submittedName>
        <fullName evidence="2">EDD domain protein, DegV family</fullName>
    </submittedName>
</protein>
<keyword evidence="3" id="KW-1185">Reference proteome</keyword>
<dbReference type="SUPFAM" id="SSF82549">
    <property type="entry name" value="DAK1/DegV-like"/>
    <property type="match status" value="1"/>
</dbReference>
<dbReference type="OrthoDB" id="9780216at2"/>